<sequence>MKKDLQVITKEFTESLPQSVKSSFVELAKKEMQSPAVFAAMGEASISSSDSGKLSTELVNHVVSEEFLGQLVGEVGEPQQNETKEEYLARAKADFMKLLDGKTEGAGTVVLGSAITPRLGIGSLIAKKLFFK</sequence>
<dbReference type="Proteomes" id="UP001168613">
    <property type="component" value="Unassembled WGS sequence"/>
</dbReference>
<name>A0ABT8EIZ7_9BURK</name>
<gene>
    <name evidence="1" type="ORF">LMS43_08190</name>
</gene>
<organism evidence="1 2">
    <name type="scientific">Alcaligenes endophyticus</name>
    <dbReference type="NCBI Taxonomy" id="1929088"/>
    <lineage>
        <taxon>Bacteria</taxon>
        <taxon>Pseudomonadati</taxon>
        <taxon>Pseudomonadota</taxon>
        <taxon>Betaproteobacteria</taxon>
        <taxon>Burkholderiales</taxon>
        <taxon>Alcaligenaceae</taxon>
        <taxon>Alcaligenes</taxon>
    </lineage>
</organism>
<accession>A0ABT8EIZ7</accession>
<keyword evidence="2" id="KW-1185">Reference proteome</keyword>
<reference evidence="1" key="1">
    <citation type="submission" date="2021-11" db="EMBL/GenBank/DDBJ databases">
        <title>Draft genome sequence of Alcaligenes endophyticus type strain CCUG 75668T.</title>
        <authorList>
            <person name="Salva-Serra F."/>
            <person name="Duran R.E."/>
            <person name="Seeger M."/>
            <person name="Moore E.R.B."/>
            <person name="Jaen-Luchoro D."/>
        </authorList>
    </citation>
    <scope>NUCLEOTIDE SEQUENCE</scope>
    <source>
        <strain evidence="1">CCUG 75668</strain>
    </source>
</reference>
<dbReference type="EMBL" id="JAJHNU010000001">
    <property type="protein sequence ID" value="MDN4121264.1"/>
    <property type="molecule type" value="Genomic_DNA"/>
</dbReference>
<evidence type="ECO:0000313" key="2">
    <source>
        <dbReference type="Proteomes" id="UP001168613"/>
    </source>
</evidence>
<dbReference type="RefSeq" id="WP_266124886.1">
    <property type="nucleotide sequence ID" value="NZ_JAJHNU010000001.1"/>
</dbReference>
<proteinExistence type="predicted"/>
<protein>
    <submittedName>
        <fullName evidence="1">Uncharacterized protein</fullName>
    </submittedName>
</protein>
<comment type="caution">
    <text evidence="1">The sequence shown here is derived from an EMBL/GenBank/DDBJ whole genome shotgun (WGS) entry which is preliminary data.</text>
</comment>
<evidence type="ECO:0000313" key="1">
    <source>
        <dbReference type="EMBL" id="MDN4121264.1"/>
    </source>
</evidence>